<organism evidence="1 2">
    <name type="scientific">Brachionus calyciflorus</name>
    <dbReference type="NCBI Taxonomy" id="104777"/>
    <lineage>
        <taxon>Eukaryota</taxon>
        <taxon>Metazoa</taxon>
        <taxon>Spiralia</taxon>
        <taxon>Gnathifera</taxon>
        <taxon>Rotifera</taxon>
        <taxon>Eurotatoria</taxon>
        <taxon>Monogononta</taxon>
        <taxon>Pseudotrocha</taxon>
        <taxon>Ploima</taxon>
        <taxon>Brachionidae</taxon>
        <taxon>Brachionus</taxon>
    </lineage>
</organism>
<dbReference type="Proteomes" id="UP000663879">
    <property type="component" value="Unassembled WGS sequence"/>
</dbReference>
<evidence type="ECO:0000313" key="1">
    <source>
        <dbReference type="EMBL" id="CAF1098705.1"/>
    </source>
</evidence>
<dbReference type="OrthoDB" id="10155945at2759"/>
<accession>A0A814NXH4</accession>
<dbReference type="AlphaFoldDB" id="A0A814NXH4"/>
<protein>
    <submittedName>
        <fullName evidence="1">Uncharacterized protein</fullName>
    </submittedName>
</protein>
<reference evidence="1" key="1">
    <citation type="submission" date="2021-02" db="EMBL/GenBank/DDBJ databases">
        <authorList>
            <person name="Nowell W R."/>
        </authorList>
    </citation>
    <scope>NUCLEOTIDE SEQUENCE</scope>
    <source>
        <strain evidence="1">Ploen Becks lab</strain>
    </source>
</reference>
<comment type="caution">
    <text evidence="1">The sequence shown here is derived from an EMBL/GenBank/DDBJ whole genome shotgun (WGS) entry which is preliminary data.</text>
</comment>
<gene>
    <name evidence="1" type="ORF">OXX778_LOCUS21037</name>
</gene>
<keyword evidence="2" id="KW-1185">Reference proteome</keyword>
<evidence type="ECO:0000313" key="2">
    <source>
        <dbReference type="Proteomes" id="UP000663879"/>
    </source>
</evidence>
<sequence length="109" mass="12831">MHITEYCRKLSECVTTSEKNYTVNRNRKSPGYVLAIQWLSEIWENFTLHQLSNSFDCCGITRNNSLNKTLKSLVESNQIFNYYVDNYEEEDDIYGFKCCDDDTFEPGKN</sequence>
<proteinExistence type="predicted"/>
<dbReference type="EMBL" id="CAJNOC010007425">
    <property type="protein sequence ID" value="CAF1098705.1"/>
    <property type="molecule type" value="Genomic_DNA"/>
</dbReference>
<name>A0A814NXH4_9BILA</name>